<gene>
    <name evidence="2" type="ORF">G0Q06_11695</name>
</gene>
<reference evidence="2 3" key="1">
    <citation type="submission" date="2020-02" db="EMBL/GenBank/DDBJ databases">
        <title>Albibacoteraceae fam. nov., the first described family within the subdivision 4 Verrucomicrobia.</title>
        <authorList>
            <person name="Xi F."/>
        </authorList>
    </citation>
    <scope>NUCLEOTIDE SEQUENCE [LARGE SCALE GENOMIC DNA]</scope>
    <source>
        <strain evidence="2 3">CK1056</strain>
    </source>
</reference>
<proteinExistence type="predicted"/>
<evidence type="ECO:0000313" key="2">
    <source>
        <dbReference type="EMBL" id="NDV63118.1"/>
    </source>
</evidence>
<organism evidence="2 3">
    <name type="scientific">Oceanipulchritudo coccoides</name>
    <dbReference type="NCBI Taxonomy" id="2706888"/>
    <lineage>
        <taxon>Bacteria</taxon>
        <taxon>Pseudomonadati</taxon>
        <taxon>Verrucomicrobiota</taxon>
        <taxon>Opitutia</taxon>
        <taxon>Puniceicoccales</taxon>
        <taxon>Oceanipulchritudinaceae</taxon>
        <taxon>Oceanipulchritudo</taxon>
    </lineage>
</organism>
<evidence type="ECO:0000313" key="3">
    <source>
        <dbReference type="Proteomes" id="UP000478417"/>
    </source>
</evidence>
<comment type="caution">
    <text evidence="2">The sequence shown here is derived from an EMBL/GenBank/DDBJ whole genome shotgun (WGS) entry which is preliminary data.</text>
</comment>
<dbReference type="InterPro" id="IPR058710">
    <property type="entry name" value="PEPCK_lobe_2"/>
</dbReference>
<accession>A0A6B2M2E6</accession>
<evidence type="ECO:0000259" key="1">
    <source>
        <dbReference type="Pfam" id="PF26300"/>
    </source>
</evidence>
<dbReference type="Pfam" id="PF26300">
    <property type="entry name" value="PEPCK_PPi_lobe_2"/>
    <property type="match status" value="1"/>
</dbReference>
<dbReference type="RefSeq" id="WP_163966176.1">
    <property type="nucleotide sequence ID" value="NZ_JAAGNX010000003.1"/>
</dbReference>
<name>A0A6B2M2E6_9BACT</name>
<protein>
    <recommendedName>
        <fullName evidence="1">PPi-type phosphoenolpyruvate carboxykinase lobe 2 domain-containing protein</fullName>
    </recommendedName>
</protein>
<dbReference type="AlphaFoldDB" id="A0A6B2M2E6"/>
<dbReference type="Proteomes" id="UP000478417">
    <property type="component" value="Unassembled WGS sequence"/>
</dbReference>
<sequence length="1152" mass="128957">MTDTNLVKAIGFDVKTKADSRPSDDLIERINLYLAALGEPIFGDMEDFPTLSISENLVSNFRARNALLKDGLRPPADMRIESFLESYLAELPEADRAVRLPGKTFNLIKHGIARALSLPPDQDSFHSDIIESYRVANGVLHNPVNDRRTTKGVFHVAEGGLPIPDDKKAVPKLTFARLLQAALRPPEDLMLLPFTSTQEKKAHVWVSLLLRPVICPAVPGSSENKSMEIRFFAPGSMTCNLDFVESIFGNAGDPYLPENDAGLDVESWSGHSGCVILAPHIKELTKKELGLPHVAEATERQKRDGMCWESEDERYNDGGAFKITARTDAGVVVTLIADNYFGYCKKEVKTQIGYAANLFGNCEEEHAGGTLAFSSYDLGEEFELSPNIDEEVRSFASIFKDYGDRMEMQPEGHAIDCLYPKVFYIPETARFSLAEQTISWEKDGSPKSIKLLADKTYIFPNGYKVQLVKPAEGRRWRLIGTVPEATNCHKPCTVSGGGKSEISKSIADAIIHAPFYVGNLKKDFDAVERILNGNYGGRFKDASLNRENTRPILGPARSLGSVIKLLTPGPEYTTEHNTFIRSIPTHIKELVLLLKRFYKPDWGENWRERFTVDIINGISGHELKYKDGKVITSYLRVGYDDNGSWRVFSLRKDFFPATKIQTEDDISASVVLPWERIPGEPGKSQGGTSAKIVRNCEYRLFQRPDDAVIRGYDKKTEEDMSGANVFFSNYQPLSRPEALEMMEDAVRFDYFTDPMKNLLRDFVTKPESNPDFVVSSSNPRIVDGKPTKNPRYLQNRTSLAQPQVSYVAEMGARFKRKLKPEDAVLYPVSGLLTGRRNNPPEGPIRSLAVFNPIHYLPLPEAFMEFTSSMTGKSPSTTGAGSEGALTKAPFNALLPITDLNNALVATALTGLDPFVTAAGYVGPNFRVDHDISLLVPEIWCRMRRFERQPEWLIEHGFLEPVPEFLVKDKSLPTGLLGYRINQAFVNYFLGRIFTSPEVLFTEAMLKPELQDLDVFADGLDNMMTTHQVVAGNYFRDGSIELACPPMKALLYIMKDGNYNGKTLKDPEVRDLFKPEVILSSDWYQERLQNKQDVDVAHWNRMLDYLKSYDQPLNSLHELQGLVSAHLKEASGKAYLKSLQGTLGRDRVIPAGS</sequence>
<keyword evidence="3" id="KW-1185">Reference proteome</keyword>
<feature type="domain" description="PPi-type phosphoenolpyruvate carboxykinase lobe 2" evidence="1">
    <location>
        <begin position="517"/>
        <end position="625"/>
    </location>
</feature>
<dbReference type="EMBL" id="JAAGNX010000003">
    <property type="protein sequence ID" value="NDV63118.1"/>
    <property type="molecule type" value="Genomic_DNA"/>
</dbReference>